<gene>
    <name evidence="2" type="ORF">DFH08DRAFT_825264</name>
</gene>
<feature type="region of interest" description="Disordered" evidence="1">
    <location>
        <begin position="24"/>
        <end position="48"/>
    </location>
</feature>
<comment type="caution">
    <text evidence="2">The sequence shown here is derived from an EMBL/GenBank/DDBJ whole genome shotgun (WGS) entry which is preliminary data.</text>
</comment>
<evidence type="ECO:0000313" key="3">
    <source>
        <dbReference type="Proteomes" id="UP001218218"/>
    </source>
</evidence>
<sequence length="250" mass="28758">MPRGTPECGPVITESEVLTNPFLPVFKTGKEMPSTDGTENVSTHPGSSTDVRVIKYNDREFPYMLRQWHRGIRVLIENRDKVFHGENFGECDGAVNAPETLGFGNNFRRTETVADPYCLGDTESVPENKSIGNSFWRTRFWSPETVPETKGFWNSFGEVDTIPKMEEQFLCPRNLWFRERFREHRLSAWYLREHYQGPRNLGFSGVKASGRKFGCDALLEHLVEMEQCTMLMGERNHNDVTVTAAQRELI</sequence>
<dbReference type="EMBL" id="JARIHO010000098">
    <property type="protein sequence ID" value="KAJ7304904.1"/>
    <property type="molecule type" value="Genomic_DNA"/>
</dbReference>
<evidence type="ECO:0000313" key="2">
    <source>
        <dbReference type="EMBL" id="KAJ7304904.1"/>
    </source>
</evidence>
<dbReference type="AlphaFoldDB" id="A0AAD7EA95"/>
<accession>A0AAD7EA95</accession>
<reference evidence="2" key="1">
    <citation type="submission" date="2023-03" db="EMBL/GenBank/DDBJ databases">
        <title>Massive genome expansion in bonnet fungi (Mycena s.s.) driven by repeated elements and novel gene families across ecological guilds.</title>
        <authorList>
            <consortium name="Lawrence Berkeley National Laboratory"/>
            <person name="Harder C.B."/>
            <person name="Miyauchi S."/>
            <person name="Viragh M."/>
            <person name="Kuo A."/>
            <person name="Thoen E."/>
            <person name="Andreopoulos B."/>
            <person name="Lu D."/>
            <person name="Skrede I."/>
            <person name="Drula E."/>
            <person name="Henrissat B."/>
            <person name="Morin E."/>
            <person name="Kohler A."/>
            <person name="Barry K."/>
            <person name="LaButti K."/>
            <person name="Morin E."/>
            <person name="Salamov A."/>
            <person name="Lipzen A."/>
            <person name="Mereny Z."/>
            <person name="Hegedus B."/>
            <person name="Baldrian P."/>
            <person name="Stursova M."/>
            <person name="Weitz H."/>
            <person name="Taylor A."/>
            <person name="Grigoriev I.V."/>
            <person name="Nagy L.G."/>
            <person name="Martin F."/>
            <person name="Kauserud H."/>
        </authorList>
    </citation>
    <scope>NUCLEOTIDE SEQUENCE</scope>
    <source>
        <strain evidence="2">CBHHK002</strain>
    </source>
</reference>
<proteinExistence type="predicted"/>
<protein>
    <submittedName>
        <fullName evidence="2">Uncharacterized protein</fullName>
    </submittedName>
</protein>
<dbReference type="Proteomes" id="UP001218218">
    <property type="component" value="Unassembled WGS sequence"/>
</dbReference>
<keyword evidence="3" id="KW-1185">Reference proteome</keyword>
<organism evidence="2 3">
    <name type="scientific">Mycena albidolilacea</name>
    <dbReference type="NCBI Taxonomy" id="1033008"/>
    <lineage>
        <taxon>Eukaryota</taxon>
        <taxon>Fungi</taxon>
        <taxon>Dikarya</taxon>
        <taxon>Basidiomycota</taxon>
        <taxon>Agaricomycotina</taxon>
        <taxon>Agaricomycetes</taxon>
        <taxon>Agaricomycetidae</taxon>
        <taxon>Agaricales</taxon>
        <taxon>Marasmiineae</taxon>
        <taxon>Mycenaceae</taxon>
        <taxon>Mycena</taxon>
    </lineage>
</organism>
<feature type="compositionally biased region" description="Polar residues" evidence="1">
    <location>
        <begin position="35"/>
        <end position="48"/>
    </location>
</feature>
<evidence type="ECO:0000256" key="1">
    <source>
        <dbReference type="SAM" id="MobiDB-lite"/>
    </source>
</evidence>
<name>A0AAD7EA95_9AGAR</name>